<evidence type="ECO:0000259" key="4">
    <source>
        <dbReference type="Pfam" id="PF02797"/>
    </source>
</evidence>
<protein>
    <submittedName>
        <fullName evidence="5">Naringenin-chalcone synthase</fullName>
    </submittedName>
</protein>
<keyword evidence="2" id="KW-0808">Transferase</keyword>
<evidence type="ECO:0000256" key="1">
    <source>
        <dbReference type="ARBA" id="ARBA00005531"/>
    </source>
</evidence>
<proteinExistence type="inferred from homology"/>
<reference evidence="5 6" key="1">
    <citation type="submission" date="2016-03" db="EMBL/GenBank/DDBJ databases">
        <authorList>
            <person name="Ploux O."/>
        </authorList>
    </citation>
    <scope>NUCLEOTIDE SEQUENCE [LARGE SCALE GENOMIC DNA]</scope>
    <source>
        <strain evidence="5 6">BER2</strain>
    </source>
</reference>
<dbReference type="SUPFAM" id="SSF53901">
    <property type="entry name" value="Thiolase-like"/>
    <property type="match status" value="2"/>
</dbReference>
<dbReference type="Pfam" id="PF02797">
    <property type="entry name" value="Chal_sti_synt_C"/>
    <property type="match status" value="1"/>
</dbReference>
<organism evidence="5 6">
    <name type="scientific">Bdellovibrio bacteriovorus</name>
    <dbReference type="NCBI Taxonomy" id="959"/>
    <lineage>
        <taxon>Bacteria</taxon>
        <taxon>Pseudomonadati</taxon>
        <taxon>Bdellovibrionota</taxon>
        <taxon>Bdellovibrionia</taxon>
        <taxon>Bdellovibrionales</taxon>
        <taxon>Pseudobdellovibrionaceae</taxon>
        <taxon>Bdellovibrio</taxon>
    </lineage>
</organism>
<dbReference type="InterPro" id="IPR012328">
    <property type="entry name" value="Chalcone/stilbene_synt_C"/>
</dbReference>
<dbReference type="AlphaFoldDB" id="A0A150WCA1"/>
<comment type="caution">
    <text evidence="5">The sequence shown here is derived from an EMBL/GenBank/DDBJ whole genome shotgun (WGS) entry which is preliminary data.</text>
</comment>
<evidence type="ECO:0000313" key="6">
    <source>
        <dbReference type="Proteomes" id="UP000075391"/>
    </source>
</evidence>
<feature type="active site" description="Acyl-thioester intermediate" evidence="3">
    <location>
        <position position="151"/>
    </location>
</feature>
<dbReference type="InterPro" id="IPR011141">
    <property type="entry name" value="Polyketide_synthase_type-III"/>
</dbReference>
<evidence type="ECO:0000256" key="3">
    <source>
        <dbReference type="PIRSR" id="PIRSR000451-1"/>
    </source>
</evidence>
<evidence type="ECO:0000256" key="2">
    <source>
        <dbReference type="ARBA" id="ARBA00022679"/>
    </source>
</evidence>
<dbReference type="PANTHER" id="PTHR11877">
    <property type="entry name" value="HYDROXYMETHYLGLUTARYL-COA SYNTHASE"/>
    <property type="match status" value="1"/>
</dbReference>
<dbReference type="Proteomes" id="UP000075391">
    <property type="component" value="Unassembled WGS sequence"/>
</dbReference>
<dbReference type="GO" id="GO:0030639">
    <property type="term" value="P:polyketide biosynthetic process"/>
    <property type="evidence" value="ECO:0007669"/>
    <property type="project" value="TreeGrafter"/>
</dbReference>
<gene>
    <name evidence="5" type="ORF">AZI85_11150</name>
</gene>
<dbReference type="EMBL" id="LUKF01000019">
    <property type="protein sequence ID" value="KYG60561.1"/>
    <property type="molecule type" value="Genomic_DNA"/>
</dbReference>
<dbReference type="GO" id="GO:0016747">
    <property type="term" value="F:acyltransferase activity, transferring groups other than amino-acyl groups"/>
    <property type="evidence" value="ECO:0007669"/>
    <property type="project" value="InterPro"/>
</dbReference>
<dbReference type="RefSeq" id="WP_063244840.1">
    <property type="nucleotide sequence ID" value="NZ_LUKF01000019.1"/>
</dbReference>
<sequence length="369" mass="41359">MYLQNFHSIQPPYPKNQGDGLKWLAAIYKAAQKDQAYSEEEYAKLLSRVACSETQIATRRFFLPDSQHTEWDKNQIYPVTQSPRGVSMHHRHEFYHKTVVDLFNKLYDARGFPDDIIHVSCTGYVSPSAAQMVAVRAPKPVTVTHSYHMGCYGAFPALRMASGFLANQEVLGKKKAVDLVHTELCSLHLNPQDPTLEQMVIQSLFADGVIAYSMTSEKPQKGFKVHSLYEELVPETSGAMEWMVSDWGMKMTLSKDVPMMVGQKICDFTHRWLNARGLDPAEISKKALFAVHPGGPKIIDQVVKQMDLKDQQVQASRALLKERGNMSSATLPHLWEKILNDDSIPSGTPIISYAFGPGLTICAGLMEKV</sequence>
<name>A0A150WCA1_BDEBC</name>
<dbReference type="OrthoDB" id="5288464at2"/>
<dbReference type="InterPro" id="IPR016039">
    <property type="entry name" value="Thiolase-like"/>
</dbReference>
<dbReference type="Gene3D" id="3.40.47.10">
    <property type="match status" value="1"/>
</dbReference>
<dbReference type="PANTHER" id="PTHR11877:SF46">
    <property type="entry name" value="TYPE III POLYKETIDE SYNTHASE A"/>
    <property type="match status" value="1"/>
</dbReference>
<accession>A0A150WCA1</accession>
<evidence type="ECO:0000313" key="5">
    <source>
        <dbReference type="EMBL" id="KYG60561.1"/>
    </source>
</evidence>
<feature type="domain" description="Chalcone/stilbene synthase C-terminal" evidence="4">
    <location>
        <begin position="226"/>
        <end position="367"/>
    </location>
</feature>
<dbReference type="PIRSF" id="PIRSF000451">
    <property type="entry name" value="PKS_III"/>
    <property type="match status" value="1"/>
</dbReference>
<comment type="similarity">
    <text evidence="1">Belongs to the thiolase-like superfamily. Chalcone/stilbene synthases family.</text>
</comment>